<evidence type="ECO:0000313" key="3">
    <source>
        <dbReference type="Proteomes" id="UP001157125"/>
    </source>
</evidence>
<keyword evidence="3" id="KW-1185">Reference proteome</keyword>
<evidence type="ECO:0008006" key="4">
    <source>
        <dbReference type="Google" id="ProtNLM"/>
    </source>
</evidence>
<keyword evidence="1" id="KW-0472">Membrane</keyword>
<keyword evidence="1" id="KW-0812">Transmembrane</keyword>
<keyword evidence="1" id="KW-1133">Transmembrane helix</keyword>
<name>A0ABQ6IHK2_9MICO</name>
<gene>
    <name evidence="2" type="ORF">GCM10025876_34840</name>
</gene>
<proteinExistence type="predicted"/>
<comment type="caution">
    <text evidence="2">The sequence shown here is derived from an EMBL/GenBank/DDBJ whole genome shotgun (WGS) entry which is preliminary data.</text>
</comment>
<evidence type="ECO:0000313" key="2">
    <source>
        <dbReference type="EMBL" id="GMA37280.1"/>
    </source>
</evidence>
<dbReference type="EMBL" id="BSUN01000001">
    <property type="protein sequence ID" value="GMA37280.1"/>
    <property type="molecule type" value="Genomic_DNA"/>
</dbReference>
<dbReference type="NCBIfam" id="NF033493">
    <property type="entry name" value="MetS_like_NSS"/>
    <property type="match status" value="1"/>
</dbReference>
<feature type="transmembrane region" description="Helical" evidence="1">
    <location>
        <begin position="6"/>
        <end position="28"/>
    </location>
</feature>
<reference evidence="3" key="1">
    <citation type="journal article" date="2019" name="Int. J. Syst. Evol. Microbiol.">
        <title>The Global Catalogue of Microorganisms (GCM) 10K type strain sequencing project: providing services to taxonomists for standard genome sequencing and annotation.</title>
        <authorList>
            <consortium name="The Broad Institute Genomics Platform"/>
            <consortium name="The Broad Institute Genome Sequencing Center for Infectious Disease"/>
            <person name="Wu L."/>
            <person name="Ma J."/>
        </authorList>
    </citation>
    <scope>NUCLEOTIDE SEQUENCE [LARGE SCALE GENOMIC DNA]</scope>
    <source>
        <strain evidence="3">NBRC 112299</strain>
    </source>
</reference>
<sequence>MSGSAVALMVVSMVVIWGGLVASIVFLARRPEREDLPEGGEDEHVVVPPHR</sequence>
<protein>
    <recommendedName>
        <fullName evidence="4">Methionine and alanine importer, small subunit</fullName>
    </recommendedName>
</protein>
<dbReference type="RefSeq" id="WP_284329035.1">
    <property type="nucleotide sequence ID" value="NZ_BSUN01000001.1"/>
</dbReference>
<dbReference type="InterPro" id="IPR031596">
    <property type="entry name" value="MaAIMP_sms"/>
</dbReference>
<organism evidence="2 3">
    <name type="scientific">Demequina litorisediminis</name>
    <dbReference type="NCBI Taxonomy" id="1849022"/>
    <lineage>
        <taxon>Bacteria</taxon>
        <taxon>Bacillati</taxon>
        <taxon>Actinomycetota</taxon>
        <taxon>Actinomycetes</taxon>
        <taxon>Micrococcales</taxon>
        <taxon>Demequinaceae</taxon>
        <taxon>Demequina</taxon>
    </lineage>
</organism>
<dbReference type="Proteomes" id="UP001157125">
    <property type="component" value="Unassembled WGS sequence"/>
</dbReference>
<evidence type="ECO:0000256" key="1">
    <source>
        <dbReference type="SAM" id="Phobius"/>
    </source>
</evidence>
<accession>A0ABQ6IHK2</accession>
<dbReference type="Pfam" id="PF16951">
    <property type="entry name" value="MaAIMP_sms"/>
    <property type="match status" value="1"/>
</dbReference>